<organism evidence="1 2">
    <name type="scientific">Daphnia pulex</name>
    <name type="common">Water flea</name>
    <dbReference type="NCBI Taxonomy" id="6669"/>
    <lineage>
        <taxon>Eukaryota</taxon>
        <taxon>Metazoa</taxon>
        <taxon>Ecdysozoa</taxon>
        <taxon>Arthropoda</taxon>
        <taxon>Crustacea</taxon>
        <taxon>Branchiopoda</taxon>
        <taxon>Diplostraca</taxon>
        <taxon>Cladocera</taxon>
        <taxon>Anomopoda</taxon>
        <taxon>Daphniidae</taxon>
        <taxon>Daphnia</taxon>
    </lineage>
</organism>
<gene>
    <name evidence="1" type="ORF">DAPPUDRAFT_328029</name>
</gene>
<keyword evidence="2" id="KW-1185">Reference proteome</keyword>
<dbReference type="Proteomes" id="UP000000305">
    <property type="component" value="Unassembled WGS sequence"/>
</dbReference>
<name>E9HCK1_DAPPU</name>
<accession>E9HCK1</accession>
<proteinExistence type="predicted"/>
<dbReference type="PhylomeDB" id="E9HCK1"/>
<reference evidence="1 2" key="1">
    <citation type="journal article" date="2011" name="Science">
        <title>The ecoresponsive genome of Daphnia pulex.</title>
        <authorList>
            <person name="Colbourne J.K."/>
            <person name="Pfrender M.E."/>
            <person name="Gilbert D."/>
            <person name="Thomas W.K."/>
            <person name="Tucker A."/>
            <person name="Oakley T.H."/>
            <person name="Tokishita S."/>
            <person name="Aerts A."/>
            <person name="Arnold G.J."/>
            <person name="Basu M.K."/>
            <person name="Bauer D.J."/>
            <person name="Caceres C.E."/>
            <person name="Carmel L."/>
            <person name="Casola C."/>
            <person name="Choi J.H."/>
            <person name="Detter J.C."/>
            <person name="Dong Q."/>
            <person name="Dusheyko S."/>
            <person name="Eads B.D."/>
            <person name="Frohlich T."/>
            <person name="Geiler-Samerotte K.A."/>
            <person name="Gerlach D."/>
            <person name="Hatcher P."/>
            <person name="Jogdeo S."/>
            <person name="Krijgsveld J."/>
            <person name="Kriventseva E.V."/>
            <person name="Kultz D."/>
            <person name="Laforsch C."/>
            <person name="Lindquist E."/>
            <person name="Lopez J."/>
            <person name="Manak J.R."/>
            <person name="Muller J."/>
            <person name="Pangilinan J."/>
            <person name="Patwardhan R.P."/>
            <person name="Pitluck S."/>
            <person name="Pritham E.J."/>
            <person name="Rechtsteiner A."/>
            <person name="Rho M."/>
            <person name="Rogozin I.B."/>
            <person name="Sakarya O."/>
            <person name="Salamov A."/>
            <person name="Schaack S."/>
            <person name="Shapiro H."/>
            <person name="Shiga Y."/>
            <person name="Skalitzky C."/>
            <person name="Smith Z."/>
            <person name="Souvorov A."/>
            <person name="Sung W."/>
            <person name="Tang Z."/>
            <person name="Tsuchiya D."/>
            <person name="Tu H."/>
            <person name="Vos H."/>
            <person name="Wang M."/>
            <person name="Wolf Y.I."/>
            <person name="Yamagata H."/>
            <person name="Yamada T."/>
            <person name="Ye Y."/>
            <person name="Shaw J.R."/>
            <person name="Andrews J."/>
            <person name="Crease T.J."/>
            <person name="Tang H."/>
            <person name="Lucas S.M."/>
            <person name="Robertson H.M."/>
            <person name="Bork P."/>
            <person name="Koonin E.V."/>
            <person name="Zdobnov E.M."/>
            <person name="Grigoriev I.V."/>
            <person name="Lynch M."/>
            <person name="Boore J.L."/>
        </authorList>
    </citation>
    <scope>NUCLEOTIDE SEQUENCE [LARGE SCALE GENOMIC DNA]</scope>
</reference>
<dbReference type="KEGG" id="dpx:DAPPUDRAFT_328029"/>
<protein>
    <submittedName>
        <fullName evidence="1">Uncharacterized protein</fullName>
    </submittedName>
</protein>
<evidence type="ECO:0000313" key="2">
    <source>
        <dbReference type="Proteomes" id="UP000000305"/>
    </source>
</evidence>
<dbReference type="InParanoid" id="E9HCK1"/>
<dbReference type="HOGENOM" id="CLU_1549224_0_0_1"/>
<dbReference type="OrthoDB" id="265717at2759"/>
<evidence type="ECO:0000313" key="1">
    <source>
        <dbReference type="EMBL" id="EFX70486.1"/>
    </source>
</evidence>
<dbReference type="PANTHER" id="PTHR46455">
    <property type="entry name" value="SET AND MYND DOMAIN CONTAINING, ARTHROPOD-SPECIFIC, MEMBER 4, ISOFORM A"/>
    <property type="match status" value="1"/>
</dbReference>
<dbReference type="PANTHER" id="PTHR46455:SF5">
    <property type="entry name" value="SET AND MYND DOMAIN CONTAINING, ARTHROPOD-SPECIFIC, MEMBER 4, ISOFORM A"/>
    <property type="match status" value="1"/>
</dbReference>
<dbReference type="eggNOG" id="KOG2084">
    <property type="taxonomic scope" value="Eukaryota"/>
</dbReference>
<dbReference type="STRING" id="6669.E9HCK1"/>
<sequence length="173" mass="19598">MNRPAVVTQMVDAIKEEFETLGPNDNNNKFFSQYIALLHTNHSLFMSETRLSQSYDIGEECFLLHILATEQLERKVSVCRQLLAVANIIEPGVTLYEMHAPMLLLAERTFKAGHCTFTNFKKRVEAVRTILTEATEIFAQVENHTATEEAMSVAADQALVQIQGWIAYVFDNT</sequence>
<dbReference type="EMBL" id="GL732620">
    <property type="protein sequence ID" value="EFX70486.1"/>
    <property type="molecule type" value="Genomic_DNA"/>
</dbReference>
<dbReference type="InterPro" id="IPR053010">
    <property type="entry name" value="SET_SmydA-8"/>
</dbReference>
<dbReference type="AlphaFoldDB" id="E9HCK1"/>